<evidence type="ECO:0000259" key="3">
    <source>
        <dbReference type="PROSITE" id="PS50009"/>
    </source>
</evidence>
<evidence type="ECO:0000259" key="4">
    <source>
        <dbReference type="PROSITE" id="PS50212"/>
    </source>
</evidence>
<evidence type="ECO:0000256" key="2">
    <source>
        <dbReference type="PROSITE-ProRule" id="PRU00168"/>
    </source>
</evidence>
<dbReference type="Gene3D" id="1.10.840.10">
    <property type="entry name" value="Ras guanine-nucleotide exchange factors catalytic domain"/>
    <property type="match status" value="1"/>
</dbReference>
<dbReference type="SMART" id="SM00147">
    <property type="entry name" value="RasGEF"/>
    <property type="match status" value="1"/>
</dbReference>
<dbReference type="EMBL" id="JAODUO010000375">
    <property type="protein sequence ID" value="KAK2181894.1"/>
    <property type="molecule type" value="Genomic_DNA"/>
</dbReference>
<keyword evidence="1 2" id="KW-0344">Guanine-nucleotide releasing factor</keyword>
<dbReference type="InterPro" id="IPR019804">
    <property type="entry name" value="Ras_G-nucl-exch_fac_CS"/>
</dbReference>
<dbReference type="PROSITE" id="PS00720">
    <property type="entry name" value="RASGEF"/>
    <property type="match status" value="1"/>
</dbReference>
<reference evidence="5" key="1">
    <citation type="journal article" date="2023" name="Mol. Biol. Evol.">
        <title>Third-Generation Sequencing Reveals the Adaptive Role of the Epigenome in Three Deep-Sea Polychaetes.</title>
        <authorList>
            <person name="Perez M."/>
            <person name="Aroh O."/>
            <person name="Sun Y."/>
            <person name="Lan Y."/>
            <person name="Juniper S.K."/>
            <person name="Young C.R."/>
            <person name="Angers B."/>
            <person name="Qian P.Y."/>
        </authorList>
    </citation>
    <scope>NUCLEOTIDE SEQUENCE</scope>
    <source>
        <strain evidence="5">R07B-5</strain>
    </source>
</reference>
<dbReference type="InterPro" id="IPR023578">
    <property type="entry name" value="Ras_GEF_dom_sf"/>
</dbReference>
<dbReference type="CDD" id="cd00155">
    <property type="entry name" value="RasGEF"/>
    <property type="match status" value="1"/>
</dbReference>
<dbReference type="InterPro" id="IPR036964">
    <property type="entry name" value="RASGEF_cat_dom_sf"/>
</dbReference>
<name>A0AAD9L1Z4_RIDPI</name>
<comment type="caution">
    <text evidence="5">The sequence shown here is derived from an EMBL/GenBank/DDBJ whole genome shotgun (WGS) entry which is preliminary data.</text>
</comment>
<dbReference type="PROSITE" id="PS50212">
    <property type="entry name" value="RASGEF_NTER"/>
    <property type="match status" value="1"/>
</dbReference>
<keyword evidence="6" id="KW-1185">Reference proteome</keyword>
<dbReference type="AlphaFoldDB" id="A0AAD9L1Z4"/>
<organism evidence="5 6">
    <name type="scientific">Ridgeia piscesae</name>
    <name type="common">Tubeworm</name>
    <dbReference type="NCBI Taxonomy" id="27915"/>
    <lineage>
        <taxon>Eukaryota</taxon>
        <taxon>Metazoa</taxon>
        <taxon>Spiralia</taxon>
        <taxon>Lophotrochozoa</taxon>
        <taxon>Annelida</taxon>
        <taxon>Polychaeta</taxon>
        <taxon>Sedentaria</taxon>
        <taxon>Canalipalpata</taxon>
        <taxon>Sabellida</taxon>
        <taxon>Siboglinidae</taxon>
        <taxon>Ridgeia</taxon>
    </lineage>
</organism>
<dbReference type="Pfam" id="PF00617">
    <property type="entry name" value="RasGEF"/>
    <property type="match status" value="1"/>
</dbReference>
<evidence type="ECO:0000256" key="1">
    <source>
        <dbReference type="ARBA" id="ARBA00022658"/>
    </source>
</evidence>
<gene>
    <name evidence="5" type="ORF">NP493_370g05019</name>
</gene>
<dbReference type="PROSITE" id="PS50009">
    <property type="entry name" value="RASGEF_CAT"/>
    <property type="match status" value="1"/>
</dbReference>
<evidence type="ECO:0000313" key="5">
    <source>
        <dbReference type="EMBL" id="KAK2181894.1"/>
    </source>
</evidence>
<evidence type="ECO:0008006" key="7">
    <source>
        <dbReference type="Google" id="ProtNLM"/>
    </source>
</evidence>
<dbReference type="PANTHER" id="PTHR23113">
    <property type="entry name" value="GUANINE NUCLEOTIDE EXCHANGE FACTOR"/>
    <property type="match status" value="1"/>
</dbReference>
<dbReference type="PANTHER" id="PTHR23113:SF356">
    <property type="entry name" value="FI05912P-RELATED"/>
    <property type="match status" value="1"/>
</dbReference>
<feature type="domain" description="N-terminal Ras-GEF" evidence="4">
    <location>
        <begin position="26"/>
        <end position="156"/>
    </location>
</feature>
<dbReference type="CDD" id="cd06224">
    <property type="entry name" value="REM"/>
    <property type="match status" value="1"/>
</dbReference>
<feature type="domain" description="Ras-GEF" evidence="3">
    <location>
        <begin position="191"/>
        <end position="436"/>
    </location>
</feature>
<protein>
    <recommendedName>
        <fullName evidence="7">Ras-GEF domain-containing family member 1B</fullName>
    </recommendedName>
</protein>
<dbReference type="GO" id="GO:0007265">
    <property type="term" value="P:Ras protein signal transduction"/>
    <property type="evidence" value="ECO:0007669"/>
    <property type="project" value="TreeGrafter"/>
</dbReference>
<dbReference type="InterPro" id="IPR000651">
    <property type="entry name" value="Ras-like_Gua-exchang_fac_N"/>
</dbReference>
<accession>A0AAD9L1Z4</accession>
<dbReference type="InterPro" id="IPR001895">
    <property type="entry name" value="RASGEF_cat_dom"/>
</dbReference>
<dbReference type="Pfam" id="PF00618">
    <property type="entry name" value="RasGEF_N"/>
    <property type="match status" value="1"/>
</dbReference>
<proteinExistence type="predicted"/>
<sequence>MFTMASCNGYQKTIGQLDHDNALVYEDGNLVSGSLEALTRHLVPTSQYCPDRTYQFAFLLGSRLFIRPHQLFSQVCQICICQQDLTSERTSKESLGKFGRHFMQLLGNWTDIFSYDFRDERLVQQLKDITQKVIAINPELRKDVGILMHNLFSKLSGLQKYEDLLTRINAEAAQRLLNILPTTDIYEVCPSPLVFAQQLTHIELERLGMIGPEEFLDAFSKEPTTETSYKDLKKTNNLESYVQWFNRLSYFVATEVCMHLKKKNRIRMIEYFIDVAKECINIGNFNSLMAIIAGLNMSPIQRLKRTWAKVNKDKFEILEHQMNPSGNFLSYRSSLKAALWRSDGANEDRERIVIPFFSLFVKDMYFVNEGCSNRQQNGHINFEKFWQLAKQVTEFMTWKQVECPFDRHPTILNYVLTNPVFSENSLSLASFECEEPVANYERQRFKRLK</sequence>
<evidence type="ECO:0000313" key="6">
    <source>
        <dbReference type="Proteomes" id="UP001209878"/>
    </source>
</evidence>
<dbReference type="GO" id="GO:0005085">
    <property type="term" value="F:guanyl-nucleotide exchange factor activity"/>
    <property type="evidence" value="ECO:0007669"/>
    <property type="project" value="UniProtKB-KW"/>
</dbReference>
<dbReference type="InterPro" id="IPR008937">
    <property type="entry name" value="Ras-like_GEF"/>
</dbReference>
<dbReference type="SMART" id="SM00229">
    <property type="entry name" value="RasGEFN"/>
    <property type="match status" value="1"/>
</dbReference>
<dbReference type="GO" id="GO:0005886">
    <property type="term" value="C:plasma membrane"/>
    <property type="evidence" value="ECO:0007669"/>
    <property type="project" value="TreeGrafter"/>
</dbReference>
<dbReference type="Gene3D" id="1.20.870.10">
    <property type="entry name" value="Son of sevenless (SoS) protein Chain: S domain 1"/>
    <property type="match status" value="1"/>
</dbReference>
<dbReference type="SUPFAM" id="SSF48366">
    <property type="entry name" value="Ras GEF"/>
    <property type="match status" value="1"/>
</dbReference>
<dbReference type="Proteomes" id="UP001209878">
    <property type="component" value="Unassembled WGS sequence"/>
</dbReference>